<dbReference type="Proteomes" id="UP000504633">
    <property type="component" value="Unplaced"/>
</dbReference>
<proteinExistence type="predicted"/>
<gene>
    <name evidence="2" type="primary">LOC111594113</name>
</gene>
<organism evidence="1 2">
    <name type="scientific">Drosophila hydei</name>
    <name type="common">Fruit fly</name>
    <dbReference type="NCBI Taxonomy" id="7224"/>
    <lineage>
        <taxon>Eukaryota</taxon>
        <taxon>Metazoa</taxon>
        <taxon>Ecdysozoa</taxon>
        <taxon>Arthropoda</taxon>
        <taxon>Hexapoda</taxon>
        <taxon>Insecta</taxon>
        <taxon>Pterygota</taxon>
        <taxon>Neoptera</taxon>
        <taxon>Endopterygota</taxon>
        <taxon>Diptera</taxon>
        <taxon>Brachycera</taxon>
        <taxon>Muscomorpha</taxon>
        <taxon>Ephydroidea</taxon>
        <taxon>Drosophilidae</taxon>
        <taxon>Drosophila</taxon>
    </lineage>
</organism>
<dbReference type="OrthoDB" id="446290at2759"/>
<sequence>MPRHRRRRWRRTTDLPSDVNGGLVKTLEVVADGPLTFKFYARHDWPYFNCSDEKLQEMREKHRRDLLPEANSNVVAKPSAISVSPPAARHVRTRPMTENQMYGWYQQRL</sequence>
<keyword evidence="1" id="KW-1185">Reference proteome</keyword>
<accession>A0A6J1LCP6</accession>
<reference evidence="2" key="1">
    <citation type="submission" date="2025-08" db="UniProtKB">
        <authorList>
            <consortium name="RefSeq"/>
        </authorList>
    </citation>
    <scope>IDENTIFICATION</scope>
    <source>
        <strain evidence="2">15085-1641.00</strain>
        <tissue evidence="2">Whole body</tissue>
    </source>
</reference>
<dbReference type="AlphaFoldDB" id="A0A6J1LCP6"/>
<evidence type="ECO:0000313" key="1">
    <source>
        <dbReference type="Proteomes" id="UP000504633"/>
    </source>
</evidence>
<name>A0A6J1LCP6_DROHY</name>
<dbReference type="KEGG" id="dhe:111594113"/>
<evidence type="ECO:0000313" key="2">
    <source>
        <dbReference type="RefSeq" id="XP_023163039.2"/>
    </source>
</evidence>
<protein>
    <submittedName>
        <fullName evidence="2">Uncharacterized protein LOC111594113</fullName>
    </submittedName>
</protein>
<dbReference type="GeneID" id="111594113"/>
<dbReference type="RefSeq" id="XP_023163039.2">
    <property type="nucleotide sequence ID" value="XM_023307271.2"/>
</dbReference>